<dbReference type="EMBL" id="BPLR01002311">
    <property type="protein sequence ID" value="GIX72410.1"/>
    <property type="molecule type" value="Genomic_DNA"/>
</dbReference>
<keyword evidence="1" id="KW-1133">Transmembrane helix</keyword>
<name>A0AAV4MKT2_CAEEX</name>
<accession>A0AAV4MKT2</accession>
<evidence type="ECO:0000313" key="3">
    <source>
        <dbReference type="Proteomes" id="UP001054945"/>
    </source>
</evidence>
<organism evidence="2 3">
    <name type="scientific">Caerostris extrusa</name>
    <name type="common">Bark spider</name>
    <name type="synonym">Caerostris bankana</name>
    <dbReference type="NCBI Taxonomy" id="172846"/>
    <lineage>
        <taxon>Eukaryota</taxon>
        <taxon>Metazoa</taxon>
        <taxon>Ecdysozoa</taxon>
        <taxon>Arthropoda</taxon>
        <taxon>Chelicerata</taxon>
        <taxon>Arachnida</taxon>
        <taxon>Araneae</taxon>
        <taxon>Araneomorphae</taxon>
        <taxon>Entelegynae</taxon>
        <taxon>Araneoidea</taxon>
        <taxon>Araneidae</taxon>
        <taxon>Caerostris</taxon>
    </lineage>
</organism>
<keyword evidence="3" id="KW-1185">Reference proteome</keyword>
<comment type="caution">
    <text evidence="2">The sequence shown here is derived from an EMBL/GenBank/DDBJ whole genome shotgun (WGS) entry which is preliminary data.</text>
</comment>
<evidence type="ECO:0000313" key="2">
    <source>
        <dbReference type="EMBL" id="GIX72410.1"/>
    </source>
</evidence>
<sequence length="131" mass="15464">MNKICLLKWNQDAFRCLNCRVLQEFPGMCLLGFLVEVIGCYGSLQFWRSLMIGHWLCRMGSWQLQMVGVLMDTHLRTRGGAINEMRPLKWNQDAFRCRNCRVSRKSPEFVFWDFWMKLLSANDLRSFGGVF</sequence>
<evidence type="ECO:0000256" key="1">
    <source>
        <dbReference type="SAM" id="Phobius"/>
    </source>
</evidence>
<keyword evidence="1" id="KW-0472">Membrane</keyword>
<dbReference type="AlphaFoldDB" id="A0AAV4MKT2"/>
<reference evidence="2 3" key="1">
    <citation type="submission" date="2021-06" db="EMBL/GenBank/DDBJ databases">
        <title>Caerostris extrusa draft genome.</title>
        <authorList>
            <person name="Kono N."/>
            <person name="Arakawa K."/>
        </authorList>
    </citation>
    <scope>NUCLEOTIDE SEQUENCE [LARGE SCALE GENOMIC DNA]</scope>
</reference>
<gene>
    <name evidence="2" type="ORF">CEXT_479541</name>
</gene>
<protein>
    <submittedName>
        <fullName evidence="2">Uncharacterized protein</fullName>
    </submittedName>
</protein>
<feature type="transmembrane region" description="Helical" evidence="1">
    <location>
        <begin position="25"/>
        <end position="44"/>
    </location>
</feature>
<dbReference type="Proteomes" id="UP001054945">
    <property type="component" value="Unassembled WGS sequence"/>
</dbReference>
<keyword evidence="1" id="KW-0812">Transmembrane</keyword>
<proteinExistence type="predicted"/>